<proteinExistence type="predicted"/>
<dbReference type="EMBL" id="GG745340">
    <property type="protein sequence ID" value="KNE62615.1"/>
    <property type="molecule type" value="Genomic_DNA"/>
</dbReference>
<reference evidence="2 3" key="1">
    <citation type="submission" date="2009-11" db="EMBL/GenBank/DDBJ databases">
        <title>Annotation of Allomyces macrogynus ATCC 38327.</title>
        <authorList>
            <consortium name="The Broad Institute Genome Sequencing Platform"/>
            <person name="Russ C."/>
            <person name="Cuomo C."/>
            <person name="Burger G."/>
            <person name="Gray M.W."/>
            <person name="Holland P.W.H."/>
            <person name="King N."/>
            <person name="Lang F.B.F."/>
            <person name="Roger A.J."/>
            <person name="Ruiz-Trillo I."/>
            <person name="Young S.K."/>
            <person name="Zeng Q."/>
            <person name="Gargeya S."/>
            <person name="Fitzgerald M."/>
            <person name="Haas B."/>
            <person name="Abouelleil A."/>
            <person name="Alvarado L."/>
            <person name="Arachchi H.M."/>
            <person name="Berlin A."/>
            <person name="Chapman S.B."/>
            <person name="Gearin G."/>
            <person name="Goldberg J."/>
            <person name="Griggs A."/>
            <person name="Gujja S."/>
            <person name="Hansen M."/>
            <person name="Heiman D."/>
            <person name="Howarth C."/>
            <person name="Larimer J."/>
            <person name="Lui A."/>
            <person name="MacDonald P.J.P."/>
            <person name="McCowen C."/>
            <person name="Montmayeur A."/>
            <person name="Murphy C."/>
            <person name="Neiman D."/>
            <person name="Pearson M."/>
            <person name="Priest M."/>
            <person name="Roberts A."/>
            <person name="Saif S."/>
            <person name="Shea T."/>
            <person name="Sisk P."/>
            <person name="Stolte C."/>
            <person name="Sykes S."/>
            <person name="Wortman J."/>
            <person name="Nusbaum C."/>
            <person name="Birren B."/>
        </authorList>
    </citation>
    <scope>NUCLEOTIDE SEQUENCE [LARGE SCALE GENOMIC DNA]</scope>
    <source>
        <strain evidence="2 3">ATCC 38327</strain>
    </source>
</reference>
<evidence type="ECO:0000256" key="1">
    <source>
        <dbReference type="SAM" id="MobiDB-lite"/>
    </source>
</evidence>
<dbReference type="AlphaFoldDB" id="A0A0L0SJP1"/>
<reference evidence="3" key="2">
    <citation type="submission" date="2009-11" db="EMBL/GenBank/DDBJ databases">
        <title>The Genome Sequence of Allomyces macrogynus strain ATCC 38327.</title>
        <authorList>
            <consortium name="The Broad Institute Genome Sequencing Platform"/>
            <person name="Russ C."/>
            <person name="Cuomo C."/>
            <person name="Shea T."/>
            <person name="Young S.K."/>
            <person name="Zeng Q."/>
            <person name="Koehrsen M."/>
            <person name="Haas B."/>
            <person name="Borodovsky M."/>
            <person name="Guigo R."/>
            <person name="Alvarado L."/>
            <person name="Berlin A."/>
            <person name="Borenstein D."/>
            <person name="Chen Z."/>
            <person name="Engels R."/>
            <person name="Freedman E."/>
            <person name="Gellesch M."/>
            <person name="Goldberg J."/>
            <person name="Griggs A."/>
            <person name="Gujja S."/>
            <person name="Heiman D."/>
            <person name="Hepburn T."/>
            <person name="Howarth C."/>
            <person name="Jen D."/>
            <person name="Larson L."/>
            <person name="Lewis B."/>
            <person name="Mehta T."/>
            <person name="Park D."/>
            <person name="Pearson M."/>
            <person name="Roberts A."/>
            <person name="Saif S."/>
            <person name="Shenoy N."/>
            <person name="Sisk P."/>
            <person name="Stolte C."/>
            <person name="Sykes S."/>
            <person name="Walk T."/>
            <person name="White J."/>
            <person name="Yandava C."/>
            <person name="Burger G."/>
            <person name="Gray M.W."/>
            <person name="Holland P.W.H."/>
            <person name="King N."/>
            <person name="Lang F.B.F."/>
            <person name="Roger A.J."/>
            <person name="Ruiz-Trillo I."/>
            <person name="Lander E."/>
            <person name="Nusbaum C."/>
        </authorList>
    </citation>
    <scope>NUCLEOTIDE SEQUENCE [LARGE SCALE GENOMIC DNA]</scope>
    <source>
        <strain evidence="3">ATCC 38327</strain>
    </source>
</reference>
<name>A0A0L0SJP1_ALLM3</name>
<keyword evidence="3" id="KW-1185">Reference proteome</keyword>
<dbReference type="STRING" id="578462.A0A0L0SJP1"/>
<feature type="compositionally biased region" description="Polar residues" evidence="1">
    <location>
        <begin position="743"/>
        <end position="753"/>
    </location>
</feature>
<dbReference type="Proteomes" id="UP000054350">
    <property type="component" value="Unassembled WGS sequence"/>
</dbReference>
<feature type="compositionally biased region" description="Gly residues" evidence="1">
    <location>
        <begin position="715"/>
        <end position="726"/>
    </location>
</feature>
<dbReference type="VEuPathDB" id="FungiDB:AMAG_07817"/>
<dbReference type="Pfam" id="PF07173">
    <property type="entry name" value="GRDP-like"/>
    <property type="match status" value="1"/>
</dbReference>
<dbReference type="PANTHER" id="PTHR34365:SF7">
    <property type="entry name" value="GLYCINE-RICH DOMAIN-CONTAINING PROTEIN 1"/>
    <property type="match status" value="1"/>
</dbReference>
<protein>
    <submittedName>
        <fullName evidence="2">Uncharacterized protein</fullName>
    </submittedName>
</protein>
<dbReference type="PANTHER" id="PTHR34365">
    <property type="entry name" value="ENOLASE (DUF1399)"/>
    <property type="match status" value="1"/>
</dbReference>
<evidence type="ECO:0000313" key="2">
    <source>
        <dbReference type="EMBL" id="KNE62615.1"/>
    </source>
</evidence>
<sequence>MTNSPAAANEPDAPLSPDEVVTTEPGQPNGDAAPSYSPPHQPIAGVDVSDETAPDGVHPSLPVDDDQHQQLVADPESEPAGTSGGSTGAASDPDASLRPSARSLARHRPSRSSTVDPANLAERRGRASSAHHRLSFLTTDPARALGLRSGSAGDVRSASVDARSVHSYQSGLIPDTDSVTESLDATIRAALRSPSADADPTIRMASSGTLIKLLNESRLRDFLTLLPKLQQALEFKSPMHNLALLVKAELRYIIWLKLLMSLDPHGSEFLVPPFDVAFMWMIHLSDTKSYIQDVIRLGGENLLEWQFPLERLTQIAELGIDFVDSDSERVWHRFAPAEPYRYRYPARMDQTTLPFICPRCNTTCQVPAARYVRVRFGSDTVECSRCQRGGVNIALWSAMLFLNDVRKVASEASLVNYQLKSTQLTANHTVHLETTRQLHDYLKAVRFDLQLQSRLRMSPNRYWNDIYLLLRNTLMDSGLAHEEQNYFAASLMNSYGNVVSELSIDLVERAEHWIRLLNVVTTVTATDSWLATSDEWLSECRDRYLKLILLQGALCEVHDERLAKARARDPTVDDPGPKLVIPTFDVLVAYHTHLLAPASYYQYSMANFRRILNFHYFTEEAMVQAYSRTRKLWKRRYRSEYDPHTHHPGYSSLLAKYRWRRLVKIGSKLVLLPVSMVVVGAVMLLTTAPSVGPPTRSMVSAAMAQANPVASAGAPGNGGAADGGTSGASRREAEVTGDFTPPRSRSATVSSAR</sequence>
<accession>A0A0L0SJP1</accession>
<feature type="region of interest" description="Disordered" evidence="1">
    <location>
        <begin position="709"/>
        <end position="753"/>
    </location>
</feature>
<feature type="region of interest" description="Disordered" evidence="1">
    <location>
        <begin position="1"/>
        <end position="134"/>
    </location>
</feature>
<evidence type="ECO:0000313" key="3">
    <source>
        <dbReference type="Proteomes" id="UP000054350"/>
    </source>
</evidence>
<organism evidence="2 3">
    <name type="scientific">Allomyces macrogynus (strain ATCC 38327)</name>
    <name type="common">Allomyces javanicus var. macrogynus</name>
    <dbReference type="NCBI Taxonomy" id="578462"/>
    <lineage>
        <taxon>Eukaryota</taxon>
        <taxon>Fungi</taxon>
        <taxon>Fungi incertae sedis</taxon>
        <taxon>Blastocladiomycota</taxon>
        <taxon>Blastocladiomycetes</taxon>
        <taxon>Blastocladiales</taxon>
        <taxon>Blastocladiaceae</taxon>
        <taxon>Allomyces</taxon>
    </lineage>
</organism>
<dbReference type="InterPro" id="IPR009836">
    <property type="entry name" value="GRDP-like"/>
</dbReference>
<dbReference type="OrthoDB" id="2684236at2759"/>
<gene>
    <name evidence="2" type="ORF">AMAG_07817</name>
</gene>